<dbReference type="InterPro" id="IPR029058">
    <property type="entry name" value="AB_hydrolase_fold"/>
</dbReference>
<dbReference type="EMBL" id="JABFTP020000144">
    <property type="protein sequence ID" value="KAL3281976.1"/>
    <property type="molecule type" value="Genomic_DNA"/>
</dbReference>
<evidence type="ECO:0000313" key="7">
    <source>
        <dbReference type="Proteomes" id="UP001516400"/>
    </source>
</evidence>
<sequence length="147" mass="17112">MSYITSSLTIIITFISFESAAAYSQDYNYSPFTKRYTQKIKLKQGYIQGVVISPKMNSDLPKIEHYRGVPYAAPPVGDLRFMPPRDAPSWEDVKYADNFGPVCPQKFPDIKNMPPKRKKEFLLLREYLLNESEDCLYLNIYTPHDRE</sequence>
<feature type="chain" id="PRO_5044892844" description="Carboxylesterase type B domain-containing protein" evidence="4">
    <location>
        <begin position="23"/>
        <end position="147"/>
    </location>
</feature>
<feature type="domain" description="Carboxylesterase type B" evidence="5">
    <location>
        <begin position="38"/>
        <end position="145"/>
    </location>
</feature>
<keyword evidence="2 4" id="KW-0732">Signal</keyword>
<evidence type="ECO:0000259" key="5">
    <source>
        <dbReference type="Pfam" id="PF00135"/>
    </source>
</evidence>
<dbReference type="PANTHER" id="PTHR43903">
    <property type="entry name" value="NEUROLIGIN"/>
    <property type="match status" value="1"/>
</dbReference>
<feature type="signal peptide" evidence="4">
    <location>
        <begin position="1"/>
        <end position="22"/>
    </location>
</feature>
<dbReference type="AlphaFoldDB" id="A0ABD2NTB3"/>
<keyword evidence="3" id="KW-0325">Glycoprotein</keyword>
<dbReference type="Proteomes" id="UP001516400">
    <property type="component" value="Unassembled WGS sequence"/>
</dbReference>
<evidence type="ECO:0000256" key="1">
    <source>
        <dbReference type="ARBA" id="ARBA00005964"/>
    </source>
</evidence>
<gene>
    <name evidence="6" type="ORF">HHI36_005179</name>
</gene>
<evidence type="ECO:0000256" key="3">
    <source>
        <dbReference type="ARBA" id="ARBA00023180"/>
    </source>
</evidence>
<keyword evidence="7" id="KW-1185">Reference proteome</keyword>
<dbReference type="InterPro" id="IPR002018">
    <property type="entry name" value="CarbesteraseB"/>
</dbReference>
<evidence type="ECO:0000313" key="6">
    <source>
        <dbReference type="EMBL" id="KAL3281976.1"/>
    </source>
</evidence>
<comment type="similarity">
    <text evidence="1">Belongs to the type-B carboxylesterase/lipase family.</text>
</comment>
<organism evidence="6 7">
    <name type="scientific">Cryptolaemus montrouzieri</name>
    <dbReference type="NCBI Taxonomy" id="559131"/>
    <lineage>
        <taxon>Eukaryota</taxon>
        <taxon>Metazoa</taxon>
        <taxon>Ecdysozoa</taxon>
        <taxon>Arthropoda</taxon>
        <taxon>Hexapoda</taxon>
        <taxon>Insecta</taxon>
        <taxon>Pterygota</taxon>
        <taxon>Neoptera</taxon>
        <taxon>Endopterygota</taxon>
        <taxon>Coleoptera</taxon>
        <taxon>Polyphaga</taxon>
        <taxon>Cucujiformia</taxon>
        <taxon>Coccinelloidea</taxon>
        <taxon>Coccinellidae</taxon>
        <taxon>Scymninae</taxon>
        <taxon>Scymnini</taxon>
        <taxon>Cryptolaemus</taxon>
    </lineage>
</organism>
<reference evidence="6 7" key="1">
    <citation type="journal article" date="2021" name="BMC Biol.">
        <title>Horizontally acquired antibacterial genes associated with adaptive radiation of ladybird beetles.</title>
        <authorList>
            <person name="Li H.S."/>
            <person name="Tang X.F."/>
            <person name="Huang Y.H."/>
            <person name="Xu Z.Y."/>
            <person name="Chen M.L."/>
            <person name="Du X.Y."/>
            <person name="Qiu B.Y."/>
            <person name="Chen P.T."/>
            <person name="Zhang W."/>
            <person name="Slipinski A."/>
            <person name="Escalona H.E."/>
            <person name="Waterhouse R.M."/>
            <person name="Zwick A."/>
            <person name="Pang H."/>
        </authorList>
    </citation>
    <scope>NUCLEOTIDE SEQUENCE [LARGE SCALE GENOMIC DNA]</scope>
    <source>
        <strain evidence="6">SYSU2018</strain>
    </source>
</reference>
<dbReference type="Gene3D" id="3.40.50.1820">
    <property type="entry name" value="alpha/beta hydrolase"/>
    <property type="match status" value="1"/>
</dbReference>
<dbReference type="PROSITE" id="PS00941">
    <property type="entry name" value="CARBOXYLESTERASE_B_2"/>
    <property type="match status" value="1"/>
</dbReference>
<evidence type="ECO:0000256" key="2">
    <source>
        <dbReference type="ARBA" id="ARBA00022729"/>
    </source>
</evidence>
<evidence type="ECO:0000256" key="4">
    <source>
        <dbReference type="SAM" id="SignalP"/>
    </source>
</evidence>
<dbReference type="InterPro" id="IPR019819">
    <property type="entry name" value="Carboxylesterase_B_CS"/>
</dbReference>
<dbReference type="Pfam" id="PF00135">
    <property type="entry name" value="COesterase"/>
    <property type="match status" value="1"/>
</dbReference>
<dbReference type="SUPFAM" id="SSF53474">
    <property type="entry name" value="alpha/beta-Hydrolases"/>
    <property type="match status" value="1"/>
</dbReference>
<accession>A0ABD2NTB3</accession>
<comment type="caution">
    <text evidence="6">The sequence shown here is derived from an EMBL/GenBank/DDBJ whole genome shotgun (WGS) entry which is preliminary data.</text>
</comment>
<proteinExistence type="inferred from homology"/>
<protein>
    <recommendedName>
        <fullName evidence="5">Carboxylesterase type B domain-containing protein</fullName>
    </recommendedName>
</protein>
<dbReference type="InterPro" id="IPR051093">
    <property type="entry name" value="Neuroligin/BSAL"/>
</dbReference>
<name>A0ABD2NTB3_9CUCU</name>